<evidence type="ECO:0000313" key="4">
    <source>
        <dbReference type="Proteomes" id="UP000006671"/>
    </source>
</evidence>
<feature type="domain" description="N-acetyltransferase" evidence="2">
    <location>
        <begin position="159"/>
        <end position="319"/>
    </location>
</feature>
<sequence length="349" mass="40204">MNKLIIDGLFDYNTALVKGFPSVFDLYENENTSMPGFKKEILKKLPAPELFYVTRSENSLQFMETVREQSDGVPVYLFIPMYDSKNRTQKFDRLQKTIFDKMPISWIEVSTGMICDLMESRKLREKILEKLKNEFGFIEESLQKVQHESGVILAQGKDFVIKTLSTSEEAVEIAETYYEAFYGEELPKDASQLYAQYVLKSEVYEWVIVKKDGRVVACGQLIKGREISSLFSITTRPDYQGQGFASLVVTLLLEIALLNNYKYCVLHATMDGRPIYEKIGFEHRFDIQVIGTRKDFNSVVNKVENWFGIYDIDYKHHHPVQYYGKMIGSALLGVGLTGLLGYSLVKYFK</sequence>
<dbReference type="Pfam" id="PF00583">
    <property type="entry name" value="Acetyltransf_1"/>
    <property type="match status" value="1"/>
</dbReference>
<dbReference type="InParanoid" id="D2V3H8"/>
<dbReference type="CDD" id="cd04301">
    <property type="entry name" value="NAT_SF"/>
    <property type="match status" value="1"/>
</dbReference>
<dbReference type="SUPFAM" id="SSF55729">
    <property type="entry name" value="Acyl-CoA N-acyltransferases (Nat)"/>
    <property type="match status" value="1"/>
</dbReference>
<dbReference type="Gene3D" id="3.40.630.30">
    <property type="match status" value="1"/>
</dbReference>
<dbReference type="RefSeq" id="XP_002681518.1">
    <property type="nucleotide sequence ID" value="XM_002681472.1"/>
</dbReference>
<organism evidence="4">
    <name type="scientific">Naegleria gruberi</name>
    <name type="common">Amoeba</name>
    <dbReference type="NCBI Taxonomy" id="5762"/>
    <lineage>
        <taxon>Eukaryota</taxon>
        <taxon>Discoba</taxon>
        <taxon>Heterolobosea</taxon>
        <taxon>Tetramitia</taxon>
        <taxon>Eutetramitia</taxon>
        <taxon>Vahlkampfiidae</taxon>
        <taxon>Naegleria</taxon>
    </lineage>
</organism>
<keyword evidence="1" id="KW-0472">Membrane</keyword>
<dbReference type="KEGG" id="ngr:NAEGRDRAFT_63368"/>
<dbReference type="OrthoDB" id="2744543at2759"/>
<evidence type="ECO:0000313" key="3">
    <source>
        <dbReference type="EMBL" id="EFC48774.1"/>
    </source>
</evidence>
<dbReference type="Proteomes" id="UP000006671">
    <property type="component" value="Unassembled WGS sequence"/>
</dbReference>
<keyword evidence="1" id="KW-0812">Transmembrane</keyword>
<keyword evidence="3" id="KW-0808">Transferase</keyword>
<feature type="transmembrane region" description="Helical" evidence="1">
    <location>
        <begin position="322"/>
        <end position="345"/>
    </location>
</feature>
<dbReference type="InterPro" id="IPR000182">
    <property type="entry name" value="GNAT_dom"/>
</dbReference>
<proteinExistence type="predicted"/>
<gene>
    <name evidence="3" type="ORF">NAEGRDRAFT_63368</name>
</gene>
<keyword evidence="1" id="KW-1133">Transmembrane helix</keyword>
<reference evidence="3 4" key="1">
    <citation type="journal article" date="2010" name="Cell">
        <title>The genome of Naegleria gruberi illuminates early eukaryotic versatility.</title>
        <authorList>
            <person name="Fritz-Laylin L.K."/>
            <person name="Prochnik S.E."/>
            <person name="Ginger M.L."/>
            <person name="Dacks J.B."/>
            <person name="Carpenter M.L."/>
            <person name="Field M.C."/>
            <person name="Kuo A."/>
            <person name="Paredez A."/>
            <person name="Chapman J."/>
            <person name="Pham J."/>
            <person name="Shu S."/>
            <person name="Neupane R."/>
            <person name="Cipriano M."/>
            <person name="Mancuso J."/>
            <person name="Tu H."/>
            <person name="Salamov A."/>
            <person name="Lindquist E."/>
            <person name="Shapiro H."/>
            <person name="Lucas S."/>
            <person name="Grigoriev I.V."/>
            <person name="Cande W.Z."/>
            <person name="Fulton C."/>
            <person name="Rokhsar D.S."/>
            <person name="Dawson S.C."/>
        </authorList>
    </citation>
    <scope>NUCLEOTIDE SEQUENCE [LARGE SCALE GENOMIC DNA]</scope>
    <source>
        <strain evidence="3 4">NEG-M</strain>
    </source>
</reference>
<evidence type="ECO:0000256" key="1">
    <source>
        <dbReference type="SAM" id="Phobius"/>
    </source>
</evidence>
<evidence type="ECO:0000259" key="2">
    <source>
        <dbReference type="PROSITE" id="PS51186"/>
    </source>
</evidence>
<name>D2V3H8_NAEGR</name>
<keyword evidence="4" id="KW-1185">Reference proteome</keyword>
<dbReference type="EMBL" id="GG738850">
    <property type="protein sequence ID" value="EFC48774.1"/>
    <property type="molecule type" value="Genomic_DNA"/>
</dbReference>
<dbReference type="VEuPathDB" id="AmoebaDB:NAEGRDRAFT_63368"/>
<accession>D2V3H8</accession>
<dbReference type="PROSITE" id="PS51186">
    <property type="entry name" value="GNAT"/>
    <property type="match status" value="1"/>
</dbReference>
<protein>
    <submittedName>
        <fullName evidence="3">GCN5-related N-acetyltransferase</fullName>
    </submittedName>
</protein>
<dbReference type="GeneID" id="8852360"/>
<dbReference type="InterPro" id="IPR016181">
    <property type="entry name" value="Acyl_CoA_acyltransferase"/>
</dbReference>
<dbReference type="AlphaFoldDB" id="D2V3H8"/>
<dbReference type="GO" id="GO:0016747">
    <property type="term" value="F:acyltransferase activity, transferring groups other than amino-acyl groups"/>
    <property type="evidence" value="ECO:0007669"/>
    <property type="project" value="InterPro"/>
</dbReference>